<keyword evidence="7 9" id="KW-0472">Membrane</keyword>
<feature type="transmembrane region" description="Helical" evidence="9">
    <location>
        <begin position="156"/>
        <end position="181"/>
    </location>
</feature>
<evidence type="ECO:0000256" key="9">
    <source>
        <dbReference type="SAM" id="Phobius"/>
    </source>
</evidence>
<dbReference type="PANTHER" id="PTHR20772">
    <property type="entry name" value="PROTEIN FMP42"/>
    <property type="match status" value="1"/>
</dbReference>
<evidence type="ECO:0000256" key="2">
    <source>
        <dbReference type="ARBA" id="ARBA00006595"/>
    </source>
</evidence>
<keyword evidence="3" id="KW-0813">Transport</keyword>
<dbReference type="InterPro" id="IPR036259">
    <property type="entry name" value="MFS_trans_sf"/>
</dbReference>
<dbReference type="EMBL" id="LN714489">
    <property type="protein sequence ID" value="CEL71427.1"/>
    <property type="molecule type" value="Genomic_DNA"/>
</dbReference>
<dbReference type="Gene3D" id="1.20.1250.20">
    <property type="entry name" value="MFS general substrate transporter like domains"/>
    <property type="match status" value="1"/>
</dbReference>
<evidence type="ECO:0000256" key="1">
    <source>
        <dbReference type="ARBA" id="ARBA00004141"/>
    </source>
</evidence>
<feature type="transmembrane region" description="Helical" evidence="9">
    <location>
        <begin position="223"/>
        <end position="242"/>
    </location>
</feature>
<reference evidence="10" key="1">
    <citation type="journal article" date="2015" name="PLoS ONE">
        <title>Comprehensive Evaluation of Toxoplasma gondii VEG and Neospora caninum LIV Genomes with Tachyzoite Stage Transcriptome and Proteome Defines Novel Transcript Features.</title>
        <authorList>
            <person name="Ramaprasad A."/>
            <person name="Mourier T."/>
            <person name="Naeem R."/>
            <person name="Malas T.B."/>
            <person name="Moussa E."/>
            <person name="Panigrahi A."/>
            <person name="Vermont S.J."/>
            <person name="Otto T.D."/>
            <person name="Wastling J."/>
            <person name="Pain A."/>
        </authorList>
    </citation>
    <scope>NUCLEOTIDE SEQUENCE</scope>
    <source>
        <strain evidence="10">VEG</strain>
    </source>
</reference>
<accession>A0A0F7UTR4</accession>
<dbReference type="GO" id="GO:0022857">
    <property type="term" value="F:transmembrane transporter activity"/>
    <property type="evidence" value="ECO:0007669"/>
    <property type="project" value="InterPro"/>
</dbReference>
<feature type="transmembrane region" description="Helical" evidence="9">
    <location>
        <begin position="349"/>
        <end position="371"/>
    </location>
</feature>
<feature type="transmembrane region" description="Helical" evidence="9">
    <location>
        <begin position="445"/>
        <end position="465"/>
    </location>
</feature>
<protein>
    <submittedName>
        <fullName evidence="10">MFS transporter protein, putative</fullName>
    </submittedName>
</protein>
<evidence type="ECO:0000256" key="8">
    <source>
        <dbReference type="SAM" id="MobiDB-lite"/>
    </source>
</evidence>
<feature type="transmembrane region" description="Helical" evidence="9">
    <location>
        <begin position="131"/>
        <end position="150"/>
    </location>
</feature>
<keyword evidence="4 9" id="KW-0812">Transmembrane</keyword>
<feature type="transmembrane region" description="Helical" evidence="9">
    <location>
        <begin position="391"/>
        <end position="408"/>
    </location>
</feature>
<evidence type="ECO:0000256" key="3">
    <source>
        <dbReference type="ARBA" id="ARBA00022448"/>
    </source>
</evidence>
<evidence type="ECO:0000313" key="10">
    <source>
        <dbReference type="EMBL" id="CEL71427.1"/>
    </source>
</evidence>
<dbReference type="PANTHER" id="PTHR20772:SF2">
    <property type="entry name" value="PROTEIN FMP42"/>
    <property type="match status" value="1"/>
</dbReference>
<sequence>MAEVTAQGNPRVLQARARAVSGLQDETPSAVHNDTPLRLSRECLLCIFCVYVFLSGPLYFNWSPLAEMWLASGSFREACDPGELDSSKPETEPKCQEEEIAVQGFFVITVMCDMCFSLLSGFLLDSVGPKVTAVIGSTALTISWIVNGISRHLLTAHASIMLMSASLSMAFLPCLIIANLFPNARNTVIGLLTCFRYLSGTVPIVLKTVFLGNRSVEDTRSAAYTYGLLCVGSCVFMAACFFPSKKWQRIRALPCPRESGTPAPEEASLQSAHRTNTPNDRIISDTEITLTRRQSFSRWCRDSLATCLGAPSRTIDSLDAANLRCDLVRSEERGTTDARVLSWNDWREFFFEASSCVFVCMCLFETMLLIGEIFFQTAGRRLIPLAYKATEVINILAALPVPLIGFLADRRGITASMCVVNVIELLALIFTIIPEFPTIGACQYLASSFMAVASPFLVTQIYCYVFQSFQEAHTGKLIGLACFIVAVPMIAVLSMVKAGFHRGFFDMLLACIVMLVVSLLLLGVIAILRVRRATTVLSSIHSEDPLHE</sequence>
<evidence type="ECO:0000256" key="6">
    <source>
        <dbReference type="ARBA" id="ARBA00022989"/>
    </source>
</evidence>
<dbReference type="InterPro" id="IPR011701">
    <property type="entry name" value="MFS"/>
</dbReference>
<keyword evidence="6 9" id="KW-1133">Transmembrane helix</keyword>
<comment type="similarity">
    <text evidence="2">Belongs to the SLC43A transporter (TC 2.A.1.44) family.</text>
</comment>
<feature type="transmembrane region" description="Helical" evidence="9">
    <location>
        <begin position="477"/>
        <end position="495"/>
    </location>
</feature>
<feature type="transmembrane region" description="Helical" evidence="9">
    <location>
        <begin position="43"/>
        <end position="62"/>
    </location>
</feature>
<feature type="transmembrane region" description="Helical" evidence="9">
    <location>
        <begin position="188"/>
        <end position="211"/>
    </location>
</feature>
<organism evidence="10">
    <name type="scientific">Toxoplasma gondii (strain ATCC 50861 / VEG)</name>
    <dbReference type="NCBI Taxonomy" id="432359"/>
    <lineage>
        <taxon>Eukaryota</taxon>
        <taxon>Sar</taxon>
        <taxon>Alveolata</taxon>
        <taxon>Apicomplexa</taxon>
        <taxon>Conoidasida</taxon>
        <taxon>Coccidia</taxon>
        <taxon>Eucoccidiorida</taxon>
        <taxon>Eimeriorina</taxon>
        <taxon>Sarcocystidae</taxon>
        <taxon>Toxoplasma</taxon>
    </lineage>
</organism>
<gene>
    <name evidence="10" type="ORF">BN1205_014455</name>
</gene>
<comment type="subcellular location">
    <subcellularLocation>
        <location evidence="1">Membrane</location>
        <topology evidence="1">Multi-pass membrane protein</topology>
    </subcellularLocation>
</comment>
<name>A0A0F7UTR4_TOXGV</name>
<feature type="region of interest" description="Disordered" evidence="8">
    <location>
        <begin position="258"/>
        <end position="278"/>
    </location>
</feature>
<evidence type="ECO:0000256" key="7">
    <source>
        <dbReference type="ARBA" id="ARBA00023136"/>
    </source>
</evidence>
<proteinExistence type="inferred from homology"/>
<dbReference type="InterPro" id="IPR052599">
    <property type="entry name" value="SLC43A_AATransporter"/>
</dbReference>
<dbReference type="Pfam" id="PF07690">
    <property type="entry name" value="MFS_1"/>
    <property type="match status" value="1"/>
</dbReference>
<evidence type="ECO:0000256" key="5">
    <source>
        <dbReference type="ARBA" id="ARBA00022970"/>
    </source>
</evidence>
<keyword evidence="5" id="KW-0029">Amino-acid transport</keyword>
<feature type="compositionally biased region" description="Polar residues" evidence="8">
    <location>
        <begin position="268"/>
        <end position="278"/>
    </location>
</feature>
<dbReference type="AlphaFoldDB" id="A0A0F7UTR4"/>
<evidence type="ECO:0000256" key="4">
    <source>
        <dbReference type="ARBA" id="ARBA00022692"/>
    </source>
</evidence>
<dbReference type="SUPFAM" id="SSF103473">
    <property type="entry name" value="MFS general substrate transporter"/>
    <property type="match status" value="1"/>
</dbReference>
<dbReference type="GO" id="GO:0016020">
    <property type="term" value="C:membrane"/>
    <property type="evidence" value="ECO:0007669"/>
    <property type="project" value="UniProtKB-SubCell"/>
</dbReference>
<feature type="transmembrane region" description="Helical" evidence="9">
    <location>
        <begin position="507"/>
        <end position="528"/>
    </location>
</feature>
<dbReference type="GO" id="GO:0006865">
    <property type="term" value="P:amino acid transport"/>
    <property type="evidence" value="ECO:0007669"/>
    <property type="project" value="UniProtKB-KW"/>
</dbReference>
<feature type="transmembrane region" description="Helical" evidence="9">
    <location>
        <begin position="100"/>
        <end position="124"/>
    </location>
</feature>
<feature type="transmembrane region" description="Helical" evidence="9">
    <location>
        <begin position="415"/>
        <end position="433"/>
    </location>
</feature>